<organism evidence="1 2">
    <name type="scientific">Hellea balneolensis</name>
    <dbReference type="NCBI Taxonomy" id="287478"/>
    <lineage>
        <taxon>Bacteria</taxon>
        <taxon>Pseudomonadati</taxon>
        <taxon>Pseudomonadota</taxon>
        <taxon>Alphaproteobacteria</taxon>
        <taxon>Maricaulales</taxon>
        <taxon>Robiginitomaculaceae</taxon>
        <taxon>Hellea</taxon>
    </lineage>
</organism>
<dbReference type="Gene3D" id="3.20.170.20">
    <property type="entry name" value="Protein of unknown function DUF952"/>
    <property type="match status" value="1"/>
</dbReference>
<feature type="non-terminal residue" evidence="1">
    <location>
        <position position="1"/>
    </location>
</feature>
<protein>
    <submittedName>
        <fullName evidence="1">DUF952 domain-containing protein</fullName>
    </submittedName>
</protein>
<dbReference type="Pfam" id="PF06108">
    <property type="entry name" value="DUF952"/>
    <property type="match status" value="1"/>
</dbReference>
<dbReference type="SUPFAM" id="SSF56399">
    <property type="entry name" value="ADP-ribosylation"/>
    <property type="match status" value="1"/>
</dbReference>
<dbReference type="AlphaFoldDB" id="A0A7C3C1J7"/>
<proteinExistence type="predicted"/>
<dbReference type="InterPro" id="IPR009297">
    <property type="entry name" value="DUF952"/>
</dbReference>
<accession>A0A7C3C1J7</accession>
<dbReference type="Proteomes" id="UP000886042">
    <property type="component" value="Unassembled WGS sequence"/>
</dbReference>
<name>A0A7C3C1J7_9PROT</name>
<comment type="caution">
    <text evidence="1">The sequence shown here is derived from an EMBL/GenBank/DDBJ whole genome shotgun (WGS) entry which is preliminary data.</text>
</comment>
<dbReference type="PANTHER" id="PTHR34129:SF1">
    <property type="entry name" value="DUF952 DOMAIN-CONTAINING PROTEIN"/>
    <property type="match status" value="1"/>
</dbReference>
<gene>
    <name evidence="1" type="ORF">ENJ46_04485</name>
</gene>
<evidence type="ECO:0000313" key="2">
    <source>
        <dbReference type="Proteomes" id="UP000886042"/>
    </source>
</evidence>
<reference evidence="1" key="1">
    <citation type="journal article" date="2020" name="mSystems">
        <title>Genome- and Community-Level Interaction Insights into Carbon Utilization and Element Cycling Functions of Hydrothermarchaeota in Hydrothermal Sediment.</title>
        <authorList>
            <person name="Zhou Z."/>
            <person name="Liu Y."/>
            <person name="Xu W."/>
            <person name="Pan J."/>
            <person name="Luo Z.H."/>
            <person name="Li M."/>
        </authorList>
    </citation>
    <scope>NUCLEOTIDE SEQUENCE [LARGE SCALE GENOMIC DNA]</scope>
    <source>
        <strain evidence="1">HyVt-489</strain>
    </source>
</reference>
<dbReference type="EMBL" id="DRMN01000294">
    <property type="protein sequence ID" value="HFB55162.1"/>
    <property type="molecule type" value="Genomic_DNA"/>
</dbReference>
<dbReference type="PANTHER" id="PTHR34129">
    <property type="entry name" value="BLR1139 PROTEIN"/>
    <property type="match status" value="1"/>
</dbReference>
<sequence length="98" mass="10773">GSVHDVRDGFIHLCGSPQLQGTLTKHYADEDTVILARFCADNMAALTWEVSRGGEKFPHLYGSLRYTDIDAHCALTRTPPACFILPDHILGTPHDTVP</sequence>
<evidence type="ECO:0000313" key="1">
    <source>
        <dbReference type="EMBL" id="HFB55162.1"/>
    </source>
</evidence>